<proteinExistence type="predicted"/>
<feature type="region of interest" description="Disordered" evidence="1">
    <location>
        <begin position="85"/>
        <end position="110"/>
    </location>
</feature>
<evidence type="ECO:0000256" key="1">
    <source>
        <dbReference type="SAM" id="MobiDB-lite"/>
    </source>
</evidence>
<organism evidence="2 3">
    <name type="scientific">Spongiibacter thalassae</name>
    <dbReference type="NCBI Taxonomy" id="2721624"/>
    <lineage>
        <taxon>Bacteria</taxon>
        <taxon>Pseudomonadati</taxon>
        <taxon>Pseudomonadota</taxon>
        <taxon>Gammaproteobacteria</taxon>
        <taxon>Cellvibrionales</taxon>
        <taxon>Spongiibacteraceae</taxon>
        <taxon>Spongiibacter</taxon>
    </lineage>
</organism>
<name>A0ABX1GJ25_9GAMM</name>
<sequence length="110" mass="12476">MYKVIFHNNNQVYELYARAIYQSEMYGFIEVEEFVFGEPGQIVVNPGEEKLKNEFNGVIRSYLPMYSIIRIDEVEKEGAGKILDTDGSSNVRHFPMASGRPVAPKGPAKD</sequence>
<accession>A0ABX1GJ25</accession>
<dbReference type="Proteomes" id="UP000765845">
    <property type="component" value="Unassembled WGS sequence"/>
</dbReference>
<dbReference type="EMBL" id="JAAWWK010000006">
    <property type="protein sequence ID" value="NKI18960.1"/>
    <property type="molecule type" value="Genomic_DNA"/>
</dbReference>
<evidence type="ECO:0000313" key="3">
    <source>
        <dbReference type="Proteomes" id="UP000765845"/>
    </source>
</evidence>
<reference evidence="2 3" key="1">
    <citation type="submission" date="2020-04" db="EMBL/GenBank/DDBJ databases">
        <authorList>
            <person name="Yoon J."/>
        </authorList>
    </citation>
    <scope>NUCLEOTIDE SEQUENCE [LARGE SCALE GENOMIC DNA]</scope>
    <source>
        <strain evidence="2 3">KMU-166</strain>
    </source>
</reference>
<dbReference type="PIRSF" id="PIRSF028538">
    <property type="entry name" value="DUF1820"/>
    <property type="match status" value="1"/>
</dbReference>
<comment type="caution">
    <text evidence="2">The sequence shown here is derived from an EMBL/GenBank/DDBJ whole genome shotgun (WGS) entry which is preliminary data.</text>
</comment>
<keyword evidence="3" id="KW-1185">Reference proteome</keyword>
<gene>
    <name evidence="2" type="ORF">HCU74_16250</name>
</gene>
<dbReference type="InterPro" id="IPR014949">
    <property type="entry name" value="DUF1820"/>
</dbReference>
<dbReference type="Pfam" id="PF08850">
    <property type="entry name" value="DUF1820"/>
    <property type="match status" value="1"/>
</dbReference>
<evidence type="ECO:0000313" key="2">
    <source>
        <dbReference type="EMBL" id="NKI18960.1"/>
    </source>
</evidence>
<protein>
    <submittedName>
        <fullName evidence="2">DUF1820 family protein</fullName>
    </submittedName>
</protein>